<name>A0A433QWZ7_9FUNG</name>
<reference evidence="2 3" key="1">
    <citation type="journal article" date="2018" name="New Phytol.">
        <title>Phylogenomics of Endogonaceae and evolution of mycorrhizas within Mucoromycota.</title>
        <authorList>
            <person name="Chang Y."/>
            <person name="Desiro A."/>
            <person name="Na H."/>
            <person name="Sandor L."/>
            <person name="Lipzen A."/>
            <person name="Clum A."/>
            <person name="Barry K."/>
            <person name="Grigoriev I.V."/>
            <person name="Martin F.M."/>
            <person name="Stajich J.E."/>
            <person name="Smith M.E."/>
            <person name="Bonito G."/>
            <person name="Spatafora J.W."/>
        </authorList>
    </citation>
    <scope>NUCLEOTIDE SEQUENCE [LARGE SCALE GENOMIC DNA]</scope>
    <source>
        <strain evidence="2 3">AD002</strain>
    </source>
</reference>
<dbReference type="AlphaFoldDB" id="A0A433QWZ7"/>
<feature type="non-terminal residue" evidence="2">
    <location>
        <position position="1"/>
    </location>
</feature>
<proteinExistence type="predicted"/>
<accession>A0A433QWZ7</accession>
<dbReference type="Proteomes" id="UP000274822">
    <property type="component" value="Unassembled WGS sequence"/>
</dbReference>
<sequence>TSPNTSRNASAGIIGPPSQIHLQAAEAGHRLTMLSLEPMPDERADVRIDTREYALSSEEVQPEYSYNAIFLDSGSGGRQQEVFKGDVVGPRASTPHHELFYDILKFTFLTSSLLLLQNAVLNHDLAMHISDTFIFHQAAAIPLVRILATFVGRVLTCNIHILHRSGSSLALHRRSLRGPGHAGQVSGQRNRGFATADSDEKAKLTESSAPQSGSTTRSLIGKRRLLSSRETRAWTLSRRFQRRTGTWRATRASVRAEDE</sequence>
<comment type="caution">
    <text evidence="2">The sequence shown here is derived from an EMBL/GenBank/DDBJ whole genome shotgun (WGS) entry which is preliminary data.</text>
</comment>
<dbReference type="EMBL" id="RBNJ01000630">
    <property type="protein sequence ID" value="RUS34264.1"/>
    <property type="molecule type" value="Genomic_DNA"/>
</dbReference>
<keyword evidence="3" id="KW-1185">Reference proteome</keyword>
<evidence type="ECO:0000313" key="3">
    <source>
        <dbReference type="Proteomes" id="UP000274822"/>
    </source>
</evidence>
<feature type="compositionally biased region" description="Polar residues" evidence="1">
    <location>
        <begin position="205"/>
        <end position="218"/>
    </location>
</feature>
<gene>
    <name evidence="2" type="ORF">BC938DRAFT_481595</name>
</gene>
<feature type="region of interest" description="Disordered" evidence="1">
    <location>
        <begin position="174"/>
        <end position="224"/>
    </location>
</feature>
<evidence type="ECO:0000313" key="2">
    <source>
        <dbReference type="EMBL" id="RUS34264.1"/>
    </source>
</evidence>
<evidence type="ECO:0000256" key="1">
    <source>
        <dbReference type="SAM" id="MobiDB-lite"/>
    </source>
</evidence>
<protein>
    <submittedName>
        <fullName evidence="2">Uncharacterized protein</fullName>
    </submittedName>
</protein>
<organism evidence="2 3">
    <name type="scientific">Jimgerdemannia flammicorona</name>
    <dbReference type="NCBI Taxonomy" id="994334"/>
    <lineage>
        <taxon>Eukaryota</taxon>
        <taxon>Fungi</taxon>
        <taxon>Fungi incertae sedis</taxon>
        <taxon>Mucoromycota</taxon>
        <taxon>Mucoromycotina</taxon>
        <taxon>Endogonomycetes</taxon>
        <taxon>Endogonales</taxon>
        <taxon>Endogonaceae</taxon>
        <taxon>Jimgerdemannia</taxon>
    </lineage>
</organism>